<proteinExistence type="predicted"/>
<feature type="transmembrane region" description="Helical" evidence="2">
    <location>
        <begin position="456"/>
        <end position="478"/>
    </location>
</feature>
<feature type="compositionally biased region" description="Polar residues" evidence="1">
    <location>
        <begin position="173"/>
        <end position="185"/>
    </location>
</feature>
<dbReference type="OMA" id="RVIATYI"/>
<dbReference type="PANTHER" id="PTHR39466">
    <property type="entry name" value="RGS DOMAIN-CONTAINING PROTEIN"/>
    <property type="match status" value="1"/>
</dbReference>
<dbReference type="AlphaFoldDB" id="A0A8S8ZIM5"/>
<keyword evidence="2" id="KW-0812">Transmembrane</keyword>
<feature type="compositionally biased region" description="Polar residues" evidence="1">
    <location>
        <begin position="24"/>
        <end position="40"/>
    </location>
</feature>
<name>A0A8S8ZIM5_SORMA</name>
<dbReference type="Proteomes" id="UP000433876">
    <property type="component" value="Unassembled WGS sequence"/>
</dbReference>
<sequence length="484" mass="53866">MGLLPLTYRRPVYVDKDNIALSDESNAGHNTLSNAPTNDSEAGLEKTEQSLKPVNSGSIAGIPSALSFDKIIEGGTCPPCTVRDFMNYLIYVERSAENLQFFLWYRDYVKRFEQAKTWDLALAPEWTSAMEEEAIQKIQRDQAEKARKKPNSKTGDVTVEIFKGTDFEKGSTPVLSSPRGRSTSDLPEGARTGSNNPFGPPPDTPRGYHHDTFSSEYVGSSMATTYRTQATDAFTTAGIKPPFTIQPFRKEIDRVIATYIMDDAPRQLNLSDKEQKAVLQALAHTTHPSAFRIIIAPIESALRRQAHPNFIRWSICNGNPARVFFARGLGVALILLSTAVAIVLTLSKAGRGYRALAAIGWVLGISTLIAAYKGMCVVLHGLHHRHIRPWELFMTEEEDGEEGTQAKRSFDSFGSGNSYEDEPWVVRYQKRNVIRKIFDREVWIQEPMLRQIQDTIAVQSMLCALVMSAILTAIFVAVPGGDLF</sequence>
<feature type="transmembrane region" description="Helical" evidence="2">
    <location>
        <begin position="324"/>
        <end position="346"/>
    </location>
</feature>
<dbReference type="InterPro" id="IPR036305">
    <property type="entry name" value="RGS_sf"/>
</dbReference>
<dbReference type="PANTHER" id="PTHR39466:SF1">
    <property type="entry name" value="RGS DOMAIN-CONTAINING PROTEIN"/>
    <property type="match status" value="1"/>
</dbReference>
<dbReference type="InterPro" id="IPR044926">
    <property type="entry name" value="RGS_subdomain_2"/>
</dbReference>
<dbReference type="SUPFAM" id="SSF48097">
    <property type="entry name" value="Regulator of G-protein signaling, RGS"/>
    <property type="match status" value="1"/>
</dbReference>
<keyword evidence="2" id="KW-1133">Transmembrane helix</keyword>
<feature type="region of interest" description="Disordered" evidence="1">
    <location>
        <begin position="141"/>
        <end position="160"/>
    </location>
</feature>
<accession>A0A8S8ZIM5</accession>
<feature type="transmembrane region" description="Helical" evidence="2">
    <location>
        <begin position="353"/>
        <end position="372"/>
    </location>
</feature>
<feature type="region of interest" description="Disordered" evidence="1">
    <location>
        <begin position="169"/>
        <end position="214"/>
    </location>
</feature>
<dbReference type="VEuPathDB" id="FungiDB:SMAC_02882"/>
<evidence type="ECO:0000256" key="2">
    <source>
        <dbReference type="SAM" id="Phobius"/>
    </source>
</evidence>
<protein>
    <recommendedName>
        <fullName evidence="5">RGS domain-containing protein</fullName>
    </recommendedName>
</protein>
<comment type="caution">
    <text evidence="3">The sequence shown here is derived from an EMBL/GenBank/DDBJ whole genome shotgun (WGS) entry which is preliminary data.</text>
</comment>
<reference evidence="3 4" key="1">
    <citation type="submission" date="2017-07" db="EMBL/GenBank/DDBJ databases">
        <title>Genome sequence of the Sordaria macrospora wild type strain R19027.</title>
        <authorList>
            <person name="Nowrousian M."/>
            <person name="Teichert I."/>
            <person name="Kueck U."/>
        </authorList>
    </citation>
    <scope>NUCLEOTIDE SEQUENCE [LARGE SCALE GENOMIC DNA]</scope>
    <source>
        <strain evidence="3 4">R19027</strain>
        <tissue evidence="3">Mycelium</tissue>
    </source>
</reference>
<gene>
    <name evidence="3" type="ORF">SMACR_02882</name>
</gene>
<evidence type="ECO:0008006" key="5">
    <source>
        <dbReference type="Google" id="ProtNLM"/>
    </source>
</evidence>
<organism evidence="3 4">
    <name type="scientific">Sordaria macrospora</name>
    <dbReference type="NCBI Taxonomy" id="5147"/>
    <lineage>
        <taxon>Eukaryota</taxon>
        <taxon>Fungi</taxon>
        <taxon>Dikarya</taxon>
        <taxon>Ascomycota</taxon>
        <taxon>Pezizomycotina</taxon>
        <taxon>Sordariomycetes</taxon>
        <taxon>Sordariomycetidae</taxon>
        <taxon>Sordariales</taxon>
        <taxon>Sordariaceae</taxon>
        <taxon>Sordaria</taxon>
    </lineage>
</organism>
<feature type="region of interest" description="Disordered" evidence="1">
    <location>
        <begin position="24"/>
        <end position="45"/>
    </location>
</feature>
<keyword evidence="2" id="KW-0472">Membrane</keyword>
<evidence type="ECO:0000313" key="4">
    <source>
        <dbReference type="Proteomes" id="UP000433876"/>
    </source>
</evidence>
<evidence type="ECO:0000256" key="1">
    <source>
        <dbReference type="SAM" id="MobiDB-lite"/>
    </source>
</evidence>
<dbReference type="Gene3D" id="1.10.167.10">
    <property type="entry name" value="Regulator of G-protein Signalling 4, domain 2"/>
    <property type="match status" value="1"/>
</dbReference>
<evidence type="ECO:0000313" key="3">
    <source>
        <dbReference type="EMBL" id="KAA8629963.1"/>
    </source>
</evidence>
<dbReference type="EMBL" id="NMPR01000119">
    <property type="protein sequence ID" value="KAA8629963.1"/>
    <property type="molecule type" value="Genomic_DNA"/>
</dbReference>